<keyword evidence="5" id="KW-1185">Reference proteome</keyword>
<evidence type="ECO:0000256" key="1">
    <source>
        <dbReference type="ARBA" id="ARBA00010523"/>
    </source>
</evidence>
<dbReference type="Gene3D" id="3.40.50.10490">
    <property type="entry name" value="Glucose-6-phosphate isomerase like protein, domain 1"/>
    <property type="match status" value="2"/>
</dbReference>
<dbReference type="Proteomes" id="UP000308705">
    <property type="component" value="Unassembled WGS sequence"/>
</dbReference>
<accession>A0A4U3MGJ0</accession>
<dbReference type="Pfam" id="PF10432">
    <property type="entry name" value="bact-PGI_C"/>
    <property type="match status" value="1"/>
</dbReference>
<dbReference type="GO" id="GO:0004476">
    <property type="term" value="F:mannose-6-phosphate isomerase activity"/>
    <property type="evidence" value="ECO:0007669"/>
    <property type="project" value="InterPro"/>
</dbReference>
<dbReference type="RefSeq" id="WP_137247504.1">
    <property type="nucleotide sequence ID" value="NZ_SZQA01000011.1"/>
</dbReference>
<dbReference type="GO" id="GO:0097367">
    <property type="term" value="F:carbohydrate derivative binding"/>
    <property type="evidence" value="ECO:0007669"/>
    <property type="project" value="InterPro"/>
</dbReference>
<dbReference type="OrthoDB" id="5241724at2"/>
<evidence type="ECO:0000313" key="5">
    <source>
        <dbReference type="Proteomes" id="UP000308705"/>
    </source>
</evidence>
<evidence type="ECO:0000313" key="4">
    <source>
        <dbReference type="EMBL" id="TKK88425.1"/>
    </source>
</evidence>
<dbReference type="CDD" id="cd05637">
    <property type="entry name" value="SIS_PGI_PMI_2"/>
    <property type="match status" value="1"/>
</dbReference>
<dbReference type="AlphaFoldDB" id="A0A4U3MGJ0"/>
<dbReference type="PROSITE" id="PS51464">
    <property type="entry name" value="SIS"/>
    <property type="match status" value="1"/>
</dbReference>
<evidence type="ECO:0000259" key="3">
    <source>
        <dbReference type="PROSITE" id="PS51464"/>
    </source>
</evidence>
<sequence length="369" mass="39024">MIWEPELLDDQSHLVAADPSGMLPAVASAAAQIRTGRRLAAEAGAGVVATEGRPRAVVTLGMGVSGVSGEILRAICGNGAPIPITTVGGHRLPGWIGANDLVFAVSASGATEETLGLAWEAARRGCRLVGVGRPGSPLQSLCTQRGAPFVPVEAAQGHARAALWALTVPLIVAASSLGLADVPEPVYEATATLLEDLAHRCRPSSDTFINPGKTLAMELAESVPMVWGSSALPIVAAHRLVHQLYENAKYPAIFGELPEAAHNQVAAFDGPLAERDIFADTQGRQLRLFVLRDIDEDERETRTRGTTVRLAENRDVRVSELMAEGRHPLERLATLIGLADFASVYLALGYGIDPTPVSAVRELKARIAR</sequence>
<dbReference type="InterPro" id="IPR019490">
    <property type="entry name" value="Glu6P/Mann6P_isomerase_C"/>
</dbReference>
<evidence type="ECO:0000256" key="2">
    <source>
        <dbReference type="ARBA" id="ARBA00023235"/>
    </source>
</evidence>
<comment type="caution">
    <text evidence="4">The sequence shown here is derived from an EMBL/GenBank/DDBJ whole genome shotgun (WGS) entry which is preliminary data.</text>
</comment>
<dbReference type="InterPro" id="IPR001347">
    <property type="entry name" value="SIS_dom"/>
</dbReference>
<proteinExistence type="inferred from homology"/>
<feature type="domain" description="SIS" evidence="3">
    <location>
        <begin position="47"/>
        <end position="185"/>
    </location>
</feature>
<comment type="similarity">
    <text evidence="1">Belongs to the PGI/PMI family.</text>
</comment>
<dbReference type="GO" id="GO:1901135">
    <property type="term" value="P:carbohydrate derivative metabolic process"/>
    <property type="evidence" value="ECO:0007669"/>
    <property type="project" value="InterPro"/>
</dbReference>
<reference evidence="4 5" key="1">
    <citation type="submission" date="2019-04" db="EMBL/GenBank/DDBJ databases">
        <title>Herbidospora sp. NEAU-GS14.nov., a novel actinomycete isolated from soil.</title>
        <authorList>
            <person name="Han L."/>
        </authorList>
    </citation>
    <scope>NUCLEOTIDE SEQUENCE [LARGE SCALE GENOMIC DNA]</scope>
    <source>
        <strain evidence="4 5">NEAU-GS14</strain>
    </source>
</reference>
<dbReference type="EMBL" id="SZQA01000011">
    <property type="protein sequence ID" value="TKK88425.1"/>
    <property type="molecule type" value="Genomic_DNA"/>
</dbReference>
<dbReference type="GO" id="GO:0004347">
    <property type="term" value="F:glucose-6-phosphate isomerase activity"/>
    <property type="evidence" value="ECO:0007669"/>
    <property type="project" value="InterPro"/>
</dbReference>
<dbReference type="GO" id="GO:0005975">
    <property type="term" value="P:carbohydrate metabolic process"/>
    <property type="evidence" value="ECO:0007669"/>
    <property type="project" value="InterPro"/>
</dbReference>
<dbReference type="InterPro" id="IPR046348">
    <property type="entry name" value="SIS_dom_sf"/>
</dbReference>
<name>A0A4U3MGJ0_9ACTN</name>
<organism evidence="4 5">
    <name type="scientific">Herbidospora galbida</name>
    <dbReference type="NCBI Taxonomy" id="2575442"/>
    <lineage>
        <taxon>Bacteria</taxon>
        <taxon>Bacillati</taxon>
        <taxon>Actinomycetota</taxon>
        <taxon>Actinomycetes</taxon>
        <taxon>Streptosporangiales</taxon>
        <taxon>Streptosporangiaceae</taxon>
        <taxon>Herbidospora</taxon>
    </lineage>
</organism>
<keyword evidence="2 4" id="KW-0413">Isomerase</keyword>
<dbReference type="SUPFAM" id="SSF53697">
    <property type="entry name" value="SIS domain"/>
    <property type="match status" value="1"/>
</dbReference>
<protein>
    <submittedName>
        <fullName evidence="4">Mannose-6-phosphate isomerase</fullName>
    </submittedName>
</protein>
<gene>
    <name evidence="4" type="ORF">FDA94_14130</name>
</gene>